<feature type="domain" description="Retrovirus-related Pol polyprotein from transposon TNT 1-94-like beta-barrel" evidence="2">
    <location>
        <begin position="86"/>
        <end position="142"/>
    </location>
</feature>
<feature type="domain" description="CCHC-type" evidence="1">
    <location>
        <begin position="46"/>
        <end position="58"/>
    </location>
</feature>
<dbReference type="PANTHER" id="PTHR47592:SF27">
    <property type="entry name" value="OS08G0421700 PROTEIN"/>
    <property type="match status" value="1"/>
</dbReference>
<reference evidence="3" key="1">
    <citation type="submission" date="2020-06" db="EMBL/GenBank/DDBJ databases">
        <authorList>
            <person name="Li T."/>
            <person name="Hu X."/>
            <person name="Zhang T."/>
            <person name="Song X."/>
            <person name="Zhang H."/>
            <person name="Dai N."/>
            <person name="Sheng W."/>
            <person name="Hou X."/>
            <person name="Wei L."/>
        </authorList>
    </citation>
    <scope>NUCLEOTIDE SEQUENCE</scope>
    <source>
        <strain evidence="3">KEN8</strain>
        <tissue evidence="3">Leaf</tissue>
    </source>
</reference>
<dbReference type="InterPro" id="IPR054722">
    <property type="entry name" value="PolX-like_BBD"/>
</dbReference>
<dbReference type="GO" id="GO:0003676">
    <property type="term" value="F:nucleic acid binding"/>
    <property type="evidence" value="ECO:0007669"/>
    <property type="project" value="InterPro"/>
</dbReference>
<dbReference type="PANTHER" id="PTHR47592">
    <property type="entry name" value="PBF68 PROTEIN"/>
    <property type="match status" value="1"/>
</dbReference>
<evidence type="ECO:0000259" key="1">
    <source>
        <dbReference type="Pfam" id="PF00098"/>
    </source>
</evidence>
<proteinExistence type="predicted"/>
<dbReference type="Pfam" id="PF22936">
    <property type="entry name" value="Pol_BBD"/>
    <property type="match status" value="1"/>
</dbReference>
<comment type="caution">
    <text evidence="3">The sequence shown here is derived from an EMBL/GenBank/DDBJ whole genome shotgun (WGS) entry which is preliminary data.</text>
</comment>
<dbReference type="Pfam" id="PF00098">
    <property type="entry name" value="zf-CCHC"/>
    <property type="match status" value="1"/>
</dbReference>
<gene>
    <name evidence="3" type="ORF">Scaly_2376900</name>
</gene>
<sequence length="149" mass="17143">MIVIRIKEEHRNQTYKMPVEHQPRANLIVEKQEVNKINTKLKANKPCWNCGQVGHWVKFILIKRPRLDRQISIWLWEVLAVLAQEQLKTTSGRTVSMENSSITVVLGIGSVDLKFPSGRILSLKRVHHVPTVRRNIISGSKLLGFPSQY</sequence>
<accession>A0AAW2M0G7</accession>
<reference evidence="3" key="2">
    <citation type="journal article" date="2024" name="Plant">
        <title>Genomic evolution and insights into agronomic trait innovations of Sesamum species.</title>
        <authorList>
            <person name="Miao H."/>
            <person name="Wang L."/>
            <person name="Qu L."/>
            <person name="Liu H."/>
            <person name="Sun Y."/>
            <person name="Le M."/>
            <person name="Wang Q."/>
            <person name="Wei S."/>
            <person name="Zheng Y."/>
            <person name="Lin W."/>
            <person name="Duan Y."/>
            <person name="Cao H."/>
            <person name="Xiong S."/>
            <person name="Wang X."/>
            <person name="Wei L."/>
            <person name="Li C."/>
            <person name="Ma Q."/>
            <person name="Ju M."/>
            <person name="Zhao R."/>
            <person name="Li G."/>
            <person name="Mu C."/>
            <person name="Tian Q."/>
            <person name="Mei H."/>
            <person name="Zhang T."/>
            <person name="Gao T."/>
            <person name="Zhang H."/>
        </authorList>
    </citation>
    <scope>NUCLEOTIDE SEQUENCE</scope>
    <source>
        <strain evidence="3">KEN8</strain>
    </source>
</reference>
<protein>
    <submittedName>
        <fullName evidence="3">Uncharacterized protein</fullName>
    </submittedName>
</protein>
<dbReference type="AlphaFoldDB" id="A0AAW2M0G7"/>
<dbReference type="InterPro" id="IPR001878">
    <property type="entry name" value="Znf_CCHC"/>
</dbReference>
<evidence type="ECO:0000313" key="3">
    <source>
        <dbReference type="EMBL" id="KAL0324098.1"/>
    </source>
</evidence>
<name>A0AAW2M0G7_9LAMI</name>
<evidence type="ECO:0000259" key="2">
    <source>
        <dbReference type="Pfam" id="PF22936"/>
    </source>
</evidence>
<organism evidence="3">
    <name type="scientific">Sesamum calycinum</name>
    <dbReference type="NCBI Taxonomy" id="2727403"/>
    <lineage>
        <taxon>Eukaryota</taxon>
        <taxon>Viridiplantae</taxon>
        <taxon>Streptophyta</taxon>
        <taxon>Embryophyta</taxon>
        <taxon>Tracheophyta</taxon>
        <taxon>Spermatophyta</taxon>
        <taxon>Magnoliopsida</taxon>
        <taxon>eudicotyledons</taxon>
        <taxon>Gunneridae</taxon>
        <taxon>Pentapetalae</taxon>
        <taxon>asterids</taxon>
        <taxon>lamiids</taxon>
        <taxon>Lamiales</taxon>
        <taxon>Pedaliaceae</taxon>
        <taxon>Sesamum</taxon>
    </lineage>
</organism>
<dbReference type="EMBL" id="JACGWM010000015">
    <property type="protein sequence ID" value="KAL0324098.1"/>
    <property type="molecule type" value="Genomic_DNA"/>
</dbReference>
<dbReference type="GO" id="GO:0008270">
    <property type="term" value="F:zinc ion binding"/>
    <property type="evidence" value="ECO:0007669"/>
    <property type="project" value="InterPro"/>
</dbReference>